<sequence length="193" mass="21334">MKSNITKMITMCMCMMVVGFASDSKKALVETKDIKSSPAYQKIQDTKKLWLESQQTEPVSFSPSYVAEKDAQKAEYYQSLKPNYEPGHTGTNPNTNPESDSRDATVEVYFCTDWYPSESTFNVCNDDEGWCVWDPAYGAGWIGSNACYSEYVSLPDGAYTLHLNDSYGDGGLCAGVYSDGAELSAMTCMDYGT</sequence>
<gene>
    <name evidence="2" type="ORF">METZ01_LOCUS384895</name>
</gene>
<name>A0A382UE60_9ZZZZ</name>
<dbReference type="AlphaFoldDB" id="A0A382UE60"/>
<feature type="region of interest" description="Disordered" evidence="1">
    <location>
        <begin position="82"/>
        <end position="101"/>
    </location>
</feature>
<evidence type="ECO:0000313" key="2">
    <source>
        <dbReference type="EMBL" id="SVD32041.1"/>
    </source>
</evidence>
<reference evidence="2" key="1">
    <citation type="submission" date="2018-05" db="EMBL/GenBank/DDBJ databases">
        <authorList>
            <person name="Lanie J.A."/>
            <person name="Ng W.-L."/>
            <person name="Kazmierczak K.M."/>
            <person name="Andrzejewski T.M."/>
            <person name="Davidsen T.M."/>
            <person name="Wayne K.J."/>
            <person name="Tettelin H."/>
            <person name="Glass J.I."/>
            <person name="Rusch D."/>
            <person name="Podicherti R."/>
            <person name="Tsui H.-C.T."/>
            <person name="Winkler M.E."/>
        </authorList>
    </citation>
    <scope>NUCLEOTIDE SEQUENCE</scope>
</reference>
<dbReference type="EMBL" id="UINC01143235">
    <property type="protein sequence ID" value="SVD32041.1"/>
    <property type="molecule type" value="Genomic_DNA"/>
</dbReference>
<protein>
    <submittedName>
        <fullName evidence="2">Uncharacterized protein</fullName>
    </submittedName>
</protein>
<proteinExistence type="predicted"/>
<feature type="compositionally biased region" description="Polar residues" evidence="1">
    <location>
        <begin position="89"/>
        <end position="98"/>
    </location>
</feature>
<evidence type="ECO:0000256" key="1">
    <source>
        <dbReference type="SAM" id="MobiDB-lite"/>
    </source>
</evidence>
<feature type="non-terminal residue" evidence="2">
    <location>
        <position position="193"/>
    </location>
</feature>
<accession>A0A382UE60</accession>
<organism evidence="2">
    <name type="scientific">marine metagenome</name>
    <dbReference type="NCBI Taxonomy" id="408172"/>
    <lineage>
        <taxon>unclassified sequences</taxon>
        <taxon>metagenomes</taxon>
        <taxon>ecological metagenomes</taxon>
    </lineage>
</organism>